<keyword evidence="2" id="KW-1185">Reference proteome</keyword>
<name>A8GYQ4_SHEPA</name>
<organism evidence="1 2">
    <name type="scientific">Shewanella pealeana (strain ATCC 700345 / ANG-SQ1)</name>
    <dbReference type="NCBI Taxonomy" id="398579"/>
    <lineage>
        <taxon>Bacteria</taxon>
        <taxon>Pseudomonadati</taxon>
        <taxon>Pseudomonadota</taxon>
        <taxon>Gammaproteobacteria</taxon>
        <taxon>Alteromonadales</taxon>
        <taxon>Shewanellaceae</taxon>
        <taxon>Shewanella</taxon>
    </lineage>
</organism>
<evidence type="ECO:0008006" key="3">
    <source>
        <dbReference type="Google" id="ProtNLM"/>
    </source>
</evidence>
<dbReference type="SUPFAM" id="SSF53756">
    <property type="entry name" value="UDP-Glycosyltransferase/glycogen phosphorylase"/>
    <property type="match status" value="1"/>
</dbReference>
<dbReference type="EMBL" id="CP000851">
    <property type="protein sequence ID" value="ABV85441.1"/>
    <property type="molecule type" value="Genomic_DNA"/>
</dbReference>
<dbReference type="KEGG" id="spl:Spea_0112"/>
<dbReference type="Gene3D" id="3.40.50.2000">
    <property type="entry name" value="Glycogen Phosphorylase B"/>
    <property type="match status" value="1"/>
</dbReference>
<dbReference type="Proteomes" id="UP000002608">
    <property type="component" value="Chromosome"/>
</dbReference>
<accession>A8GYQ4</accession>
<protein>
    <recommendedName>
        <fullName evidence="3">Glycosyl transferase family 28 C-terminal domain-containing protein</fullName>
    </recommendedName>
</protein>
<evidence type="ECO:0000313" key="2">
    <source>
        <dbReference type="Proteomes" id="UP000002608"/>
    </source>
</evidence>
<dbReference type="RefSeq" id="WP_012153387.1">
    <property type="nucleotide sequence ID" value="NC_009901.1"/>
</dbReference>
<evidence type="ECO:0000313" key="1">
    <source>
        <dbReference type="EMBL" id="ABV85441.1"/>
    </source>
</evidence>
<dbReference type="HOGENOM" id="CLU_773611_0_0_6"/>
<proteinExistence type="predicted"/>
<dbReference type="eggNOG" id="COG1819">
    <property type="taxonomic scope" value="Bacteria"/>
</dbReference>
<sequence>MTLAAPKFLFVPVSSAEGVGEYMRSLIVADEVKQRWPNATIQFILSRQAPYALTCPYPAALLDDTPTKNIKAVNDFMSFFLPDFVIFDASGRRSQLVHANKLGAKVIFLSQHKRKRSRGMKILRARVTDSHWVVQPEFVIGPISWLDRLKLRLIEKPEPTVTGPIFVNPNPKHQAALLSEYGLTVGEFIILNAGSGGHTNSRGFIVEEFALAAASIYQATQIPCVIVYGPNYPNTMIEAEGVTAIQELNHGELIDLLDAAKVAVLSGGDTLLQAIALKKPCLSVAVSKDQNYRLKVCEERGLTVCSDNKAQRISDGLVELMQADNLLKLETALAQCDCVNGLELGMNIITALYRNKFGVH</sequence>
<dbReference type="STRING" id="398579.Spea_0112"/>
<gene>
    <name evidence="1" type="ordered locus">Spea_0112</name>
</gene>
<reference evidence="1 2" key="1">
    <citation type="submission" date="2007-10" db="EMBL/GenBank/DDBJ databases">
        <title>Complete sequence of Shewanella pealeana ATCC 700345.</title>
        <authorList>
            <consortium name="US DOE Joint Genome Institute"/>
            <person name="Copeland A."/>
            <person name="Lucas S."/>
            <person name="Lapidus A."/>
            <person name="Barry K."/>
            <person name="Glavina del Rio T."/>
            <person name="Dalin E."/>
            <person name="Tice H."/>
            <person name="Pitluck S."/>
            <person name="Chertkov O."/>
            <person name="Brettin T."/>
            <person name="Bruce D."/>
            <person name="Detter J.C."/>
            <person name="Han C."/>
            <person name="Schmutz J."/>
            <person name="Larimer F."/>
            <person name="Land M."/>
            <person name="Hauser L."/>
            <person name="Kyrpides N."/>
            <person name="Kim E."/>
            <person name="Zhao J.-S.Z."/>
            <person name="Manno D."/>
            <person name="Hawari J."/>
            <person name="Richardson P."/>
        </authorList>
    </citation>
    <scope>NUCLEOTIDE SEQUENCE [LARGE SCALE GENOMIC DNA]</scope>
    <source>
        <strain evidence="2">ATCC 700345 / ANG-SQ1</strain>
    </source>
</reference>
<dbReference type="AlphaFoldDB" id="A8GYQ4"/>
<dbReference type="OrthoDB" id="5755901at2"/>